<dbReference type="NCBIfam" id="TIGR00929">
    <property type="entry name" value="VirB4_CagE"/>
    <property type="match status" value="1"/>
</dbReference>
<dbReference type="Pfam" id="PF03135">
    <property type="entry name" value="CagE_TrbE_VirB"/>
    <property type="match status" value="1"/>
</dbReference>
<gene>
    <name evidence="8" type="ORF">KZ820_20845</name>
</gene>
<proteinExistence type="inferred from homology"/>
<reference evidence="8 9" key="1">
    <citation type="submission" date="2021-07" db="EMBL/GenBank/DDBJ databases">
        <title>Sphingomonas sp.</title>
        <authorList>
            <person name="Feng G."/>
            <person name="Li J."/>
            <person name="Pan M."/>
        </authorList>
    </citation>
    <scope>NUCLEOTIDE SEQUENCE [LARGE SCALE GENOMIC DNA]</scope>
    <source>
        <strain evidence="8 9">RRHST34</strain>
    </source>
</reference>
<dbReference type="Pfam" id="PF19044">
    <property type="entry name" value="P-loop_TraG"/>
    <property type="match status" value="2"/>
</dbReference>
<evidence type="ECO:0000259" key="6">
    <source>
        <dbReference type="Pfam" id="PF03135"/>
    </source>
</evidence>
<feature type="domain" description="CagE TrbE VirB component of type IV transporter system central" evidence="6">
    <location>
        <begin position="178"/>
        <end position="382"/>
    </location>
</feature>
<evidence type="ECO:0000313" key="8">
    <source>
        <dbReference type="EMBL" id="MBW6533197.1"/>
    </source>
</evidence>
<evidence type="ECO:0000313" key="9">
    <source>
        <dbReference type="Proteomes" id="UP000759103"/>
    </source>
</evidence>
<feature type="domain" description="TraG P-loop" evidence="7">
    <location>
        <begin position="445"/>
        <end position="556"/>
    </location>
</feature>
<dbReference type="PANTHER" id="PTHR30121">
    <property type="entry name" value="UNCHARACTERIZED PROTEIN YJGR-RELATED"/>
    <property type="match status" value="1"/>
</dbReference>
<dbReference type="RefSeq" id="WP_219750721.1">
    <property type="nucleotide sequence ID" value="NZ_JAHXZN010000016.1"/>
</dbReference>
<organism evidence="8 9">
    <name type="scientific">Sphingomonas citri</name>
    <dbReference type="NCBI Taxonomy" id="2862499"/>
    <lineage>
        <taxon>Bacteria</taxon>
        <taxon>Pseudomonadati</taxon>
        <taxon>Pseudomonadota</taxon>
        <taxon>Alphaproteobacteria</taxon>
        <taxon>Sphingomonadales</taxon>
        <taxon>Sphingomonadaceae</taxon>
        <taxon>Sphingomonas</taxon>
    </lineage>
</organism>
<dbReference type="InterPro" id="IPR043964">
    <property type="entry name" value="P-loop_TraG"/>
</dbReference>
<evidence type="ECO:0000256" key="5">
    <source>
        <dbReference type="ARBA" id="ARBA00023635"/>
    </source>
</evidence>
<evidence type="ECO:0000256" key="4">
    <source>
        <dbReference type="ARBA" id="ARBA00023026"/>
    </source>
</evidence>
<name>A0ABS7BUB9_9SPHN</name>
<dbReference type="InterPro" id="IPR051162">
    <property type="entry name" value="T4SS_component"/>
</dbReference>
<evidence type="ECO:0000256" key="1">
    <source>
        <dbReference type="ARBA" id="ARBA00006512"/>
    </source>
</evidence>
<keyword evidence="4" id="KW-0843">Virulence</keyword>
<dbReference type="EMBL" id="JAHXZN010000016">
    <property type="protein sequence ID" value="MBW6533197.1"/>
    <property type="molecule type" value="Genomic_DNA"/>
</dbReference>
<dbReference type="PANTHER" id="PTHR30121:SF12">
    <property type="entry name" value="TYPE IV SECRETION SYSTEM PROTEIN CAGE"/>
    <property type="match status" value="1"/>
</dbReference>
<evidence type="ECO:0000259" key="7">
    <source>
        <dbReference type="Pfam" id="PF19044"/>
    </source>
</evidence>
<dbReference type="Proteomes" id="UP000759103">
    <property type="component" value="Unassembled WGS sequence"/>
</dbReference>
<feature type="domain" description="TraG P-loop" evidence="7">
    <location>
        <begin position="585"/>
        <end position="730"/>
    </location>
</feature>
<keyword evidence="9" id="KW-1185">Reference proteome</keyword>
<sequence>MATKTALDVLKSEGAIADYLPFSHHVSDTAISTRNGEYMTILRISGRSHQAASEEEVFRWTRELNNAVRGLASAHVSFWSHVVRRKVFEYPDAEFSNVFCRQLDSKYRSSFEDLTLMVNDLYLTIIWRPETDKVLSFFARREKPTLEQKLTRQGIALKGLEDTVGALTKTLDKYRPEVLGIYDHNGHAYSSALEFLAFLVNGEHIPMPVCRERFGEYMAVNRPIFSQWGEIGEIRTSNRLRRFGMVEVGEYDAQTEPGQLNTLLQSDFEFVLTQSFSSLSRPAAKEALQKQKKLLEDAKDVAFVQIAEIDEALNSLMSGQFVMGEHHATVTVFGDTAEQVRQHISATTAMLADVALVPKTLDLALEAGWWAQLPANWKYRPRPAPITSLNFLSFSPFHNYMSGKPTGNPWGPAVTILKTVSKTPVYFNFHPSPATEDSSGKPYLGNTILIGKSGTGKTVTLGFMLAQAQKYGPTIVAFDKDRGMEIVLRAMGGRYLPLRIGEPTGFNPFQLEPTGRNITFLKRLLTRLASGAGDPVTHVDEQQIDSALNTLMFHIDKPYRRMSVLLQSLPNPLSDEGRPTVHARLMKFAEGGEFGWLFDNDADLLDLTTHRIYGFDVTEFLETPEIRAPLMMYLIYRTEGMLAPEDAAKKPPFIYAFDEFWKMLSDPDFEDLAKNKAKTIRKQNGIFVFATQEPSDALQSPIAKTLVQQTATYIFLPNPGADRDDYVNGFKLTETEFELVRDLGETSRRFLIKQGDSSALAELNLTGFDDELLVLSGTPENADLAERIIGEYGDDPAKWLPIFLEQAKAERSK</sequence>
<evidence type="ECO:0000256" key="2">
    <source>
        <dbReference type="ARBA" id="ARBA00022741"/>
    </source>
</evidence>
<keyword evidence="2" id="KW-0547">Nucleotide-binding</keyword>
<dbReference type="InterPro" id="IPR027417">
    <property type="entry name" value="P-loop_NTPase"/>
</dbReference>
<comment type="similarity">
    <text evidence="1">Belongs to the TrbE/VirB4 family.</text>
</comment>
<comment type="caution">
    <text evidence="8">The sequence shown here is derived from an EMBL/GenBank/DDBJ whole genome shotgun (WGS) entry which is preliminary data.</text>
</comment>
<dbReference type="SUPFAM" id="SSF52540">
    <property type="entry name" value="P-loop containing nucleoside triphosphate hydrolases"/>
    <property type="match status" value="1"/>
</dbReference>
<evidence type="ECO:0000256" key="3">
    <source>
        <dbReference type="ARBA" id="ARBA00022840"/>
    </source>
</evidence>
<dbReference type="Gene3D" id="3.40.50.300">
    <property type="entry name" value="P-loop containing nucleotide triphosphate hydrolases"/>
    <property type="match status" value="1"/>
</dbReference>
<protein>
    <recommendedName>
        <fullName evidence="5">Type IV secretion system protein virB4</fullName>
    </recommendedName>
</protein>
<dbReference type="CDD" id="cd01127">
    <property type="entry name" value="TrwB_TraG_TraD_VirD4"/>
    <property type="match status" value="1"/>
</dbReference>
<accession>A0ABS7BUB9</accession>
<dbReference type="InterPro" id="IPR004346">
    <property type="entry name" value="CagE_TrbE_VirB"/>
</dbReference>
<keyword evidence="3" id="KW-0067">ATP-binding</keyword>
<dbReference type="InterPro" id="IPR018145">
    <property type="entry name" value="CagE_TrbE_VirB_cntrl_dom"/>
</dbReference>